<reference evidence="2 3" key="1">
    <citation type="submission" date="2011-09" db="EMBL/GenBank/DDBJ databases">
        <title>The draft genome of Treponema saccharophilum DSM 2985.</title>
        <authorList>
            <consortium name="US DOE Joint Genome Institute (JGI-PGF)"/>
            <person name="Lucas S."/>
            <person name="Copeland A."/>
            <person name="Lapidus A."/>
            <person name="Glavina del Rio T."/>
            <person name="Dalin E."/>
            <person name="Tice H."/>
            <person name="Bruce D."/>
            <person name="Goodwin L."/>
            <person name="Pitluck S."/>
            <person name="Peters L."/>
            <person name="Kyrpides N."/>
            <person name="Mavromatis K."/>
            <person name="Ivanova N."/>
            <person name="Markowitz V."/>
            <person name="Cheng J.-F."/>
            <person name="Hugenholtz P."/>
            <person name="Woyke T."/>
            <person name="Wu D."/>
            <person name="Gronow S."/>
            <person name="Wellnitz S."/>
            <person name="Brambilla E."/>
            <person name="Klenk H.-P."/>
            <person name="Eisen J.A."/>
        </authorList>
    </citation>
    <scope>NUCLEOTIDE SEQUENCE [LARGE SCALE GENOMIC DNA]</scope>
    <source>
        <strain evidence="2 3">DSM 2985</strain>
    </source>
</reference>
<dbReference type="OrthoDB" id="9781505at2"/>
<name>H7EK72_9SPIR</name>
<dbReference type="Gene3D" id="1.10.3210.10">
    <property type="entry name" value="Hypothetical protein af1432"/>
    <property type="match status" value="1"/>
</dbReference>
<dbReference type="AlphaFoldDB" id="H7EK72"/>
<gene>
    <name evidence="2" type="ORF">TresaDRAFT_1711</name>
</gene>
<keyword evidence="3" id="KW-1185">Reference proteome</keyword>
<dbReference type="eggNOG" id="COG2206">
    <property type="taxonomic scope" value="Bacteria"/>
</dbReference>
<protein>
    <submittedName>
        <fullName evidence="2">Metal dependent phosphohydrolase</fullName>
    </submittedName>
</protein>
<keyword evidence="2" id="KW-0378">Hydrolase</keyword>
<evidence type="ECO:0000313" key="2">
    <source>
        <dbReference type="EMBL" id="EIC01959.1"/>
    </source>
</evidence>
<dbReference type="STRING" id="907348.TresaDRAFT_1711"/>
<dbReference type="Pfam" id="PF13487">
    <property type="entry name" value="HD_5"/>
    <property type="match status" value="1"/>
</dbReference>
<evidence type="ECO:0000313" key="3">
    <source>
        <dbReference type="Proteomes" id="UP000003571"/>
    </source>
</evidence>
<dbReference type="SUPFAM" id="SSF109604">
    <property type="entry name" value="HD-domain/PDEase-like"/>
    <property type="match status" value="1"/>
</dbReference>
<dbReference type="CDD" id="cd00077">
    <property type="entry name" value="HDc"/>
    <property type="match status" value="1"/>
</dbReference>
<dbReference type="EMBL" id="AGRW01000044">
    <property type="protein sequence ID" value="EIC01959.1"/>
    <property type="molecule type" value="Genomic_DNA"/>
</dbReference>
<dbReference type="SMART" id="SM00471">
    <property type="entry name" value="HDc"/>
    <property type="match status" value="1"/>
</dbReference>
<proteinExistence type="predicted"/>
<dbReference type="GO" id="GO:0016787">
    <property type="term" value="F:hydrolase activity"/>
    <property type="evidence" value="ECO:0007669"/>
    <property type="project" value="UniProtKB-KW"/>
</dbReference>
<dbReference type="InterPro" id="IPR037522">
    <property type="entry name" value="HD_GYP_dom"/>
</dbReference>
<evidence type="ECO:0000259" key="1">
    <source>
        <dbReference type="PROSITE" id="PS51832"/>
    </source>
</evidence>
<sequence>MGSFKITDIKDGHSFTEPVFIDKQFILLDSGMPFTSKMKSALVEWGFKEVFSDGKESTRDEESLEKVRQIVKTESFESVSIDEVMSGEPNGEQNEKNKVAVEANRKFITTVEECDKKIKEQQESDIEARTKFAEKAYEAGMDYITFVYTRFVTHRELKIGLISEAVDALNTFIKENKKYILGIQPKEDAKFDKNFIVNHSLRSAIFALSIGQTLKMQKTKLIELGVAALLHEIGQIRLPPQLYLTDRKLLPMERALLSTHTTIGYSILQDNDFPISISIGVFEHHERENGMGYPRKLVGDKISLYGKILSVVCSYEAISAPRHYKDAKSTHEAIIELLRNNDKQYDDIVIKALVQSVSLFPIGAYVFLANGKVAQVMDANGDPRTPIVQLIGEKNASGFPLTIQTDNDKLKIVRVLNKSETLDLLKALKK</sequence>
<feature type="domain" description="HD-GYP" evidence="1">
    <location>
        <begin position="174"/>
        <end position="369"/>
    </location>
</feature>
<organism evidence="2 3">
    <name type="scientific">Treponema saccharophilum DSM 2985</name>
    <dbReference type="NCBI Taxonomy" id="907348"/>
    <lineage>
        <taxon>Bacteria</taxon>
        <taxon>Pseudomonadati</taxon>
        <taxon>Spirochaetota</taxon>
        <taxon>Spirochaetia</taxon>
        <taxon>Spirochaetales</taxon>
        <taxon>Treponemataceae</taxon>
        <taxon>Treponema</taxon>
    </lineage>
</organism>
<dbReference type="RefSeq" id="WP_002703897.1">
    <property type="nucleotide sequence ID" value="NZ_AGRW01000044.1"/>
</dbReference>
<accession>H7EK72</accession>
<dbReference type="PROSITE" id="PS51832">
    <property type="entry name" value="HD_GYP"/>
    <property type="match status" value="1"/>
</dbReference>
<dbReference type="Proteomes" id="UP000003571">
    <property type="component" value="Unassembled WGS sequence"/>
</dbReference>
<dbReference type="InterPro" id="IPR003607">
    <property type="entry name" value="HD/PDEase_dom"/>
</dbReference>
<comment type="caution">
    <text evidence="2">The sequence shown here is derived from an EMBL/GenBank/DDBJ whole genome shotgun (WGS) entry which is preliminary data.</text>
</comment>
<dbReference type="PANTHER" id="PTHR43155">
    <property type="entry name" value="CYCLIC DI-GMP PHOSPHODIESTERASE PA4108-RELATED"/>
    <property type="match status" value="1"/>
</dbReference>
<dbReference type="PATRIC" id="fig|907348.3.peg.1279"/>
<dbReference type="PANTHER" id="PTHR43155:SF2">
    <property type="entry name" value="CYCLIC DI-GMP PHOSPHODIESTERASE PA4108"/>
    <property type="match status" value="1"/>
</dbReference>